<evidence type="ECO:0000313" key="4">
    <source>
        <dbReference type="Proteomes" id="UP000006790"/>
    </source>
</evidence>
<evidence type="ECO:0000256" key="2">
    <source>
        <dbReference type="SAM" id="Phobius"/>
    </source>
</evidence>
<feature type="region of interest" description="Disordered" evidence="1">
    <location>
        <begin position="177"/>
        <end position="209"/>
    </location>
</feature>
<feature type="transmembrane region" description="Helical" evidence="2">
    <location>
        <begin position="9"/>
        <end position="29"/>
    </location>
</feature>
<dbReference type="Proteomes" id="UP000006790">
    <property type="component" value="Chromosome 6"/>
</dbReference>
<keyword evidence="4" id="KW-1185">Reference proteome</keyword>
<dbReference type="PANTHER" id="PTHR28228:SF1">
    <property type="entry name" value="SECRETORY COMPONENT PROTEIN SHR3"/>
    <property type="match status" value="1"/>
</dbReference>
<dbReference type="PIRSF" id="PIRSF029187">
    <property type="entry name" value="Shr3_AAP_chap"/>
    <property type="match status" value="1"/>
</dbReference>
<feature type="transmembrane region" description="Helical" evidence="2">
    <location>
        <begin position="97"/>
        <end position="114"/>
    </location>
</feature>
<feature type="compositionally biased region" description="Low complexity" evidence="1">
    <location>
        <begin position="187"/>
        <end position="200"/>
    </location>
</feature>
<evidence type="ECO:0000313" key="3">
    <source>
        <dbReference type="EMBL" id="AET40791.1"/>
    </source>
</evidence>
<dbReference type="PANTHER" id="PTHR28228">
    <property type="entry name" value="SECRETORY COMPONENT PROTEIN SHR3"/>
    <property type="match status" value="1"/>
</dbReference>
<dbReference type="GeneID" id="11472353"/>
<dbReference type="HOGENOM" id="CLU_080510_1_0_1"/>
<dbReference type="EMBL" id="CP002502">
    <property type="protein sequence ID" value="AET40791.1"/>
    <property type="molecule type" value="Genomic_DNA"/>
</dbReference>
<dbReference type="GO" id="GO:0090114">
    <property type="term" value="P:COPII-coated vesicle budding"/>
    <property type="evidence" value="ECO:0007669"/>
    <property type="project" value="EnsemblFungi"/>
</dbReference>
<reference evidence="4" key="1">
    <citation type="journal article" date="2012" name="G3 (Bethesda)">
        <title>Pichia sorbitophila, an interspecies yeast hybrid reveals early steps of genome resolution following polyploidization.</title>
        <authorList>
            <person name="Leh Louis V."/>
            <person name="Despons L."/>
            <person name="Friedrich A."/>
            <person name="Martin T."/>
            <person name="Durrens P."/>
            <person name="Casaregola S."/>
            <person name="Neuveglise C."/>
            <person name="Fairhead C."/>
            <person name="Marck C."/>
            <person name="Cruz J.A."/>
            <person name="Straub M.L."/>
            <person name="Kugler V."/>
            <person name="Sacerdot C."/>
            <person name="Uzunov Z."/>
            <person name="Thierry A."/>
            <person name="Weiss S."/>
            <person name="Bleykasten C."/>
            <person name="De Montigny J."/>
            <person name="Jacques N."/>
            <person name="Jung P."/>
            <person name="Lemaire M."/>
            <person name="Mallet S."/>
            <person name="Morel G."/>
            <person name="Richard G.F."/>
            <person name="Sarkar A."/>
            <person name="Savel G."/>
            <person name="Schacherer J."/>
            <person name="Seret M.L."/>
            <person name="Talla E."/>
            <person name="Samson G."/>
            <person name="Jubin C."/>
            <person name="Poulain J."/>
            <person name="Vacherie B."/>
            <person name="Barbe V."/>
            <person name="Pelletier E."/>
            <person name="Sherman D.J."/>
            <person name="Westhof E."/>
            <person name="Weissenbach J."/>
            <person name="Baret P.V."/>
            <person name="Wincker P."/>
            <person name="Gaillardin C."/>
            <person name="Dujon B."/>
            <person name="Souciet J.L."/>
        </authorList>
    </citation>
    <scope>NUCLEOTIDE SEQUENCE [LARGE SCALE GENOMIC DNA]</scope>
    <source>
        <strain evidence="4">CBS 270.75 / DBVPG 7215 / KCTC 17166 / NRRL Y-17582</strain>
    </source>
</reference>
<evidence type="ECO:0000256" key="1">
    <source>
        <dbReference type="SAM" id="MobiDB-lite"/>
    </source>
</evidence>
<feature type="transmembrane region" description="Helical" evidence="2">
    <location>
        <begin position="66"/>
        <end position="85"/>
    </location>
</feature>
<organism evidence="3 4">
    <name type="scientific">Eremothecium cymbalariae (strain CBS 270.75 / DBVPG 7215 / KCTC 17166 / NRRL Y-17582)</name>
    <name type="common">Yeast</name>
    <dbReference type="NCBI Taxonomy" id="931890"/>
    <lineage>
        <taxon>Eukaryota</taxon>
        <taxon>Fungi</taxon>
        <taxon>Dikarya</taxon>
        <taxon>Ascomycota</taxon>
        <taxon>Saccharomycotina</taxon>
        <taxon>Saccharomycetes</taxon>
        <taxon>Saccharomycetales</taxon>
        <taxon>Saccharomycetaceae</taxon>
        <taxon>Eremothecium</taxon>
    </lineage>
</organism>
<dbReference type="InParanoid" id="G8JUL1"/>
<dbReference type="eggNOG" id="ENOG502RXJB">
    <property type="taxonomic scope" value="Eukaryota"/>
</dbReference>
<dbReference type="OrthoDB" id="5229808at2759"/>
<dbReference type="Pfam" id="PF08229">
    <property type="entry name" value="SHR3_chaperone"/>
    <property type="match status" value="1"/>
</dbReference>
<accession>G8JUL1</accession>
<keyword evidence="2" id="KW-1133">Transmembrane helix</keyword>
<feature type="transmembrane region" description="Helical" evidence="2">
    <location>
        <begin position="134"/>
        <end position="161"/>
    </location>
</feature>
<dbReference type="OMA" id="ANMLFDG"/>
<dbReference type="FunCoup" id="G8JUL1">
    <property type="interactions" value="61"/>
</dbReference>
<dbReference type="RefSeq" id="XP_003647608.1">
    <property type="nucleotide sequence ID" value="XM_003647560.1"/>
</dbReference>
<gene>
    <name evidence="3" type="ordered locus">Ecym_6419</name>
</gene>
<sequence>MVNFTYKDVCTVGTALILMSTSFIMGVFFSNQTYDYHILFNPKMTQEHYDNALRHYQTLFYTSPRVFYAFGAVVSLGLIGSLARVYKPNPELQLFEYGSLGMFVLGICVFLTNIKTGVESSIHGDWGEVTQNQGLAVIASSNIILLIVFTGVLVLQGGLWYTEWDYQQRLNQFHKEEGQKQVTQSETSSNSAAASTAKVGKGNKKSKKE</sequence>
<dbReference type="KEGG" id="erc:Ecym_6419"/>
<dbReference type="GO" id="GO:0051082">
    <property type="term" value="F:unfolded protein binding"/>
    <property type="evidence" value="ECO:0007669"/>
    <property type="project" value="EnsemblFungi"/>
</dbReference>
<dbReference type="SMART" id="SM00786">
    <property type="entry name" value="SHR3_chaperone"/>
    <property type="match status" value="1"/>
</dbReference>
<protein>
    <recommendedName>
        <fullName evidence="5">Shr3 amino acid permease chaperone</fullName>
    </recommendedName>
</protein>
<dbReference type="GO" id="GO:0005789">
    <property type="term" value="C:endoplasmic reticulum membrane"/>
    <property type="evidence" value="ECO:0007669"/>
    <property type="project" value="EnsemblFungi"/>
</dbReference>
<dbReference type="AlphaFoldDB" id="G8JUL1"/>
<evidence type="ECO:0008006" key="5">
    <source>
        <dbReference type="Google" id="ProtNLM"/>
    </source>
</evidence>
<keyword evidence="2" id="KW-0472">Membrane</keyword>
<name>G8JUL1_ERECY</name>
<proteinExistence type="predicted"/>
<dbReference type="InterPro" id="IPR013248">
    <property type="entry name" value="Psh3/Shr3"/>
</dbReference>
<dbReference type="GO" id="GO:0006457">
    <property type="term" value="P:protein folding"/>
    <property type="evidence" value="ECO:0007669"/>
    <property type="project" value="EnsemblFungi"/>
</dbReference>
<keyword evidence="2" id="KW-0812">Transmembrane</keyword>